<comment type="caution">
    <text evidence="1">The sequence shown here is derived from an EMBL/GenBank/DDBJ whole genome shotgun (WGS) entry which is preliminary data.</text>
</comment>
<protein>
    <submittedName>
        <fullName evidence="1">Uncharacterized protein</fullName>
    </submittedName>
</protein>
<dbReference type="EMBL" id="CM042061">
    <property type="protein sequence ID" value="KAI3672801.1"/>
    <property type="molecule type" value="Genomic_DNA"/>
</dbReference>
<keyword evidence="2" id="KW-1185">Reference proteome</keyword>
<accession>A0ACB8XQT9</accession>
<sequence>MLSSCNKCLELIHMDFCGPMRTQSINGKKYILVMVDEYSRYTWLEFLRTKSEAPDLIIKFIKKIQVLMQSPVKQLRSDNGTEFKNATLQTFLESIGISHNFSTAMAPQQNGVVERKNRTLVEVAQTMLAYSELPMFLWAEAVATASYC</sequence>
<evidence type="ECO:0000313" key="2">
    <source>
        <dbReference type="Proteomes" id="UP001055879"/>
    </source>
</evidence>
<proteinExistence type="predicted"/>
<dbReference type="Proteomes" id="UP001055879">
    <property type="component" value="Linkage Group LG15"/>
</dbReference>
<evidence type="ECO:0000313" key="1">
    <source>
        <dbReference type="EMBL" id="KAI3672801.1"/>
    </source>
</evidence>
<reference evidence="2" key="1">
    <citation type="journal article" date="2022" name="Mol. Ecol. Resour.">
        <title>The genomes of chicory, endive, great burdock and yacon provide insights into Asteraceae palaeo-polyploidization history and plant inulin production.</title>
        <authorList>
            <person name="Fan W."/>
            <person name="Wang S."/>
            <person name="Wang H."/>
            <person name="Wang A."/>
            <person name="Jiang F."/>
            <person name="Liu H."/>
            <person name="Zhao H."/>
            <person name="Xu D."/>
            <person name="Zhang Y."/>
        </authorList>
    </citation>
    <scope>NUCLEOTIDE SEQUENCE [LARGE SCALE GENOMIC DNA]</scope>
    <source>
        <strain evidence="2">cv. Niubang</strain>
    </source>
</reference>
<organism evidence="1 2">
    <name type="scientific">Arctium lappa</name>
    <name type="common">Greater burdock</name>
    <name type="synonym">Lappa major</name>
    <dbReference type="NCBI Taxonomy" id="4217"/>
    <lineage>
        <taxon>Eukaryota</taxon>
        <taxon>Viridiplantae</taxon>
        <taxon>Streptophyta</taxon>
        <taxon>Embryophyta</taxon>
        <taxon>Tracheophyta</taxon>
        <taxon>Spermatophyta</taxon>
        <taxon>Magnoliopsida</taxon>
        <taxon>eudicotyledons</taxon>
        <taxon>Gunneridae</taxon>
        <taxon>Pentapetalae</taxon>
        <taxon>asterids</taxon>
        <taxon>campanulids</taxon>
        <taxon>Asterales</taxon>
        <taxon>Asteraceae</taxon>
        <taxon>Carduoideae</taxon>
        <taxon>Cardueae</taxon>
        <taxon>Arctiinae</taxon>
        <taxon>Arctium</taxon>
    </lineage>
</organism>
<gene>
    <name evidence="1" type="ORF">L6452_38901</name>
</gene>
<name>A0ACB8XQT9_ARCLA</name>
<reference evidence="1 2" key="2">
    <citation type="journal article" date="2022" name="Mol. Ecol. Resour.">
        <title>The genomes of chicory, endive, great burdock and yacon provide insights into Asteraceae paleo-polyploidization history and plant inulin production.</title>
        <authorList>
            <person name="Fan W."/>
            <person name="Wang S."/>
            <person name="Wang H."/>
            <person name="Wang A."/>
            <person name="Jiang F."/>
            <person name="Liu H."/>
            <person name="Zhao H."/>
            <person name="Xu D."/>
            <person name="Zhang Y."/>
        </authorList>
    </citation>
    <scope>NUCLEOTIDE SEQUENCE [LARGE SCALE GENOMIC DNA]</scope>
    <source>
        <strain evidence="2">cv. Niubang</strain>
    </source>
</reference>